<proteinExistence type="predicted"/>
<feature type="non-terminal residue" evidence="1">
    <location>
        <position position="1"/>
    </location>
</feature>
<dbReference type="AlphaFoldDB" id="A0A061RE85"/>
<sequence length="114" mass="11797">AYVTVLSPSVFAGASTISFKQSAVQERLVSDSASQVSGQVLSMGTTRWQYLSFASAPAWMAEISARAAAVGTPHVPSGGPLGCPLPFASPAWSLMNMSPRQASLTRVSLGAKPL</sequence>
<accession>A0A061RE85</accession>
<evidence type="ECO:0000313" key="1">
    <source>
        <dbReference type="EMBL" id="JAC69089.1"/>
    </source>
</evidence>
<protein>
    <submittedName>
        <fullName evidence="1">Uncharacterized protein</fullName>
    </submittedName>
</protein>
<reference evidence="1" key="1">
    <citation type="submission" date="2014-05" db="EMBL/GenBank/DDBJ databases">
        <title>The transcriptome of the halophilic microalga Tetraselmis sp. GSL018 isolated from the Great Salt Lake, Utah.</title>
        <authorList>
            <person name="Jinkerson R.E."/>
            <person name="D'Adamo S."/>
            <person name="Posewitz M.C."/>
        </authorList>
    </citation>
    <scope>NUCLEOTIDE SEQUENCE</scope>
    <source>
        <strain evidence="1">GSL018</strain>
    </source>
</reference>
<name>A0A061RE85_9CHLO</name>
<dbReference type="EMBL" id="GBEZ01017233">
    <property type="protein sequence ID" value="JAC69089.1"/>
    <property type="molecule type" value="Transcribed_RNA"/>
</dbReference>
<gene>
    <name evidence="1" type="ORF">TSPGSL018_7237</name>
</gene>
<organism evidence="1">
    <name type="scientific">Tetraselmis sp. GSL018</name>
    <dbReference type="NCBI Taxonomy" id="582737"/>
    <lineage>
        <taxon>Eukaryota</taxon>
        <taxon>Viridiplantae</taxon>
        <taxon>Chlorophyta</taxon>
        <taxon>core chlorophytes</taxon>
        <taxon>Chlorodendrophyceae</taxon>
        <taxon>Chlorodendrales</taxon>
        <taxon>Chlorodendraceae</taxon>
        <taxon>Tetraselmis</taxon>
    </lineage>
</organism>